<dbReference type="Gene3D" id="2.30.30.100">
    <property type="match status" value="1"/>
</dbReference>
<proteinExistence type="predicted"/>
<evidence type="ECO:0000259" key="7">
    <source>
        <dbReference type="PROSITE" id="PS51733"/>
    </source>
</evidence>
<dbReference type="SUPFAM" id="SSF55681">
    <property type="entry name" value="Class II aaRS and biotin synthetases"/>
    <property type="match status" value="1"/>
</dbReference>
<dbReference type="KEGG" id="tvl:FAZ95_01965"/>
<dbReference type="PROSITE" id="PS51733">
    <property type="entry name" value="BPL_LPL_CATALYTIC"/>
    <property type="match status" value="1"/>
</dbReference>
<dbReference type="PANTHER" id="PTHR12835">
    <property type="entry name" value="BIOTIN PROTEIN LIGASE"/>
    <property type="match status" value="1"/>
</dbReference>
<organism evidence="8 9">
    <name type="scientific">Trinickia violacea</name>
    <dbReference type="NCBI Taxonomy" id="2571746"/>
    <lineage>
        <taxon>Bacteria</taxon>
        <taxon>Pseudomonadati</taxon>
        <taxon>Pseudomonadota</taxon>
        <taxon>Betaproteobacteria</taxon>
        <taxon>Burkholderiales</taxon>
        <taxon>Burkholderiaceae</taxon>
        <taxon>Trinickia</taxon>
    </lineage>
</organism>
<evidence type="ECO:0000256" key="4">
    <source>
        <dbReference type="ARBA" id="ARBA00023267"/>
    </source>
</evidence>
<keyword evidence="4" id="KW-0092">Biotin</keyword>
<dbReference type="AlphaFoldDB" id="A0A4P8IHE1"/>
<dbReference type="SUPFAM" id="SSF50037">
    <property type="entry name" value="C-terminal domain of transcriptional repressors"/>
    <property type="match status" value="1"/>
</dbReference>
<dbReference type="InterPro" id="IPR008988">
    <property type="entry name" value="Transcriptional_repressor_C"/>
</dbReference>
<name>A0A4P8IHE1_9BURK</name>
<keyword evidence="1 8" id="KW-0436">Ligase</keyword>
<evidence type="ECO:0000313" key="8">
    <source>
        <dbReference type="EMBL" id="QCP48058.1"/>
    </source>
</evidence>
<keyword evidence="9" id="KW-1185">Reference proteome</keyword>
<comment type="catalytic activity">
    <reaction evidence="6">
        <text>biotin + L-lysyl-[protein] + ATP = N(6)-biotinyl-L-lysyl-[protein] + AMP + diphosphate + H(+)</text>
        <dbReference type="Rhea" id="RHEA:11756"/>
        <dbReference type="Rhea" id="RHEA-COMP:9752"/>
        <dbReference type="Rhea" id="RHEA-COMP:10505"/>
        <dbReference type="ChEBI" id="CHEBI:15378"/>
        <dbReference type="ChEBI" id="CHEBI:29969"/>
        <dbReference type="ChEBI" id="CHEBI:30616"/>
        <dbReference type="ChEBI" id="CHEBI:33019"/>
        <dbReference type="ChEBI" id="CHEBI:57586"/>
        <dbReference type="ChEBI" id="CHEBI:83144"/>
        <dbReference type="ChEBI" id="CHEBI:456215"/>
        <dbReference type="EC" id="6.3.4.15"/>
    </reaction>
</comment>
<dbReference type="Pfam" id="PF02237">
    <property type="entry name" value="BPL_C"/>
    <property type="match status" value="1"/>
</dbReference>
<keyword evidence="2" id="KW-0547">Nucleotide-binding</keyword>
<dbReference type="CDD" id="cd16442">
    <property type="entry name" value="BPL"/>
    <property type="match status" value="1"/>
</dbReference>
<dbReference type="Gene3D" id="3.30.930.10">
    <property type="entry name" value="Bira Bifunctional Protein, Domain 2"/>
    <property type="match status" value="1"/>
</dbReference>
<evidence type="ECO:0000256" key="5">
    <source>
        <dbReference type="ARBA" id="ARBA00024227"/>
    </source>
</evidence>
<dbReference type="GO" id="GO:0004077">
    <property type="term" value="F:biotin--[biotin carboxyl-carrier protein] ligase activity"/>
    <property type="evidence" value="ECO:0007669"/>
    <property type="project" value="UniProtKB-EC"/>
</dbReference>
<dbReference type="Pfam" id="PF03099">
    <property type="entry name" value="BPL_LplA_LipB"/>
    <property type="match status" value="1"/>
</dbReference>
<keyword evidence="3" id="KW-0067">ATP-binding</keyword>
<accession>A0A4P8IHE1</accession>
<dbReference type="Proteomes" id="UP000298656">
    <property type="component" value="Chromosome 1"/>
</dbReference>
<feature type="domain" description="BPL/LPL catalytic" evidence="7">
    <location>
        <begin position="26"/>
        <end position="248"/>
    </location>
</feature>
<dbReference type="InterPro" id="IPR045864">
    <property type="entry name" value="aa-tRNA-synth_II/BPL/LPL"/>
</dbReference>
<dbReference type="InterPro" id="IPR004143">
    <property type="entry name" value="BPL_LPL_catalytic"/>
</dbReference>
<dbReference type="GO" id="GO:0005524">
    <property type="term" value="F:ATP binding"/>
    <property type="evidence" value="ECO:0007669"/>
    <property type="project" value="UniProtKB-KW"/>
</dbReference>
<dbReference type="NCBIfam" id="NF005405">
    <property type="entry name" value="PRK06955.1"/>
    <property type="match status" value="1"/>
</dbReference>
<dbReference type="OrthoDB" id="9807064at2"/>
<dbReference type="PANTHER" id="PTHR12835:SF5">
    <property type="entry name" value="BIOTIN--PROTEIN LIGASE"/>
    <property type="match status" value="1"/>
</dbReference>
<reference evidence="8 9" key="1">
    <citation type="submission" date="2019-05" db="EMBL/GenBank/DDBJ databases">
        <title>Burkholderia sp. DHOD12, isolated from subtropical forest soil.</title>
        <authorList>
            <person name="Gao Z.-H."/>
            <person name="Qiu L.-H."/>
        </authorList>
    </citation>
    <scope>NUCLEOTIDE SEQUENCE [LARGE SCALE GENOMIC DNA]</scope>
    <source>
        <strain evidence="8 9">DHOD12</strain>
    </source>
</reference>
<evidence type="ECO:0000256" key="3">
    <source>
        <dbReference type="ARBA" id="ARBA00022840"/>
    </source>
</evidence>
<dbReference type="GO" id="GO:0005737">
    <property type="term" value="C:cytoplasm"/>
    <property type="evidence" value="ECO:0007669"/>
    <property type="project" value="TreeGrafter"/>
</dbReference>
<dbReference type="EMBL" id="CP040077">
    <property type="protein sequence ID" value="QCP48058.1"/>
    <property type="molecule type" value="Genomic_DNA"/>
</dbReference>
<evidence type="ECO:0000256" key="2">
    <source>
        <dbReference type="ARBA" id="ARBA00022741"/>
    </source>
</evidence>
<evidence type="ECO:0000256" key="6">
    <source>
        <dbReference type="ARBA" id="ARBA00047846"/>
    </source>
</evidence>
<gene>
    <name evidence="8" type="ORF">FAZ95_01965</name>
</gene>
<dbReference type="NCBIfam" id="TIGR00121">
    <property type="entry name" value="birA_ligase"/>
    <property type="match status" value="1"/>
</dbReference>
<dbReference type="InterPro" id="IPR003142">
    <property type="entry name" value="BPL_C"/>
</dbReference>
<sequence length="309" mass="31870">MNDTHSLFASSGASAGTSGAWRIDRERAAERFVPAVHNWTIEIVDETGSTNADLMAELKSLSRDALALRSPAVRVAYRQTAGRGRQGRPWFGEPGNALMLSLGCVLPQPLEGLAGLSLAVGTALVEGLRTLPLEGDGNGETKVALKWPNDILLDGGKLAGILIETAWSTPGASAVVIGAGINVQGAEALAAQVDALQSGVAAQARATQPAALSQAWPGANLTDTFVAALNALDGALAQFSSEGFAPFAERWSAYHAYAGREVVLLEQGAEVARGIALGVDALGQLLLDTADGVRPIATGDVSLRLAENA</sequence>
<dbReference type="RefSeq" id="WP_137330900.1">
    <property type="nucleotide sequence ID" value="NZ_CP040077.1"/>
</dbReference>
<evidence type="ECO:0000313" key="9">
    <source>
        <dbReference type="Proteomes" id="UP000298656"/>
    </source>
</evidence>
<protein>
    <recommendedName>
        <fullName evidence="5">biotin--[biotin carboxyl-carrier protein] ligase</fullName>
        <ecNumber evidence="5">6.3.4.15</ecNumber>
    </recommendedName>
</protein>
<dbReference type="InterPro" id="IPR004408">
    <property type="entry name" value="Biotin_CoA_COase_ligase"/>
</dbReference>
<dbReference type="EC" id="6.3.4.15" evidence="5"/>
<evidence type="ECO:0000256" key="1">
    <source>
        <dbReference type="ARBA" id="ARBA00022598"/>
    </source>
</evidence>